<dbReference type="InterPro" id="IPR027417">
    <property type="entry name" value="P-loop_NTPase"/>
</dbReference>
<evidence type="ECO:0000313" key="3">
    <source>
        <dbReference type="EMBL" id="MFC7420450.1"/>
    </source>
</evidence>
<dbReference type="Pfam" id="PF03205">
    <property type="entry name" value="MobB"/>
    <property type="match status" value="1"/>
</dbReference>
<dbReference type="SUPFAM" id="SSF52540">
    <property type="entry name" value="P-loop containing nucleoside triphosphate hydrolases"/>
    <property type="match status" value="1"/>
</dbReference>
<sequence length="184" mass="19270">MREISLKPSFSSQLQSESAPPPALPSAQRVLGIAGWSGSGKTTLIEKLLPELAQLGLSVSVIKHTHHAVQFEPEGKDTTRFRAAGAGEVLLASPQGFALLHQGALPLNELLARLAPVDLVLVEGFKAAAIPKIAVCRAGFPVLDDEHIIAIASDFSPDSHLPVFDLNQAAAIAAFIAASCHAGF</sequence>
<feature type="domain" description="Molybdopterin-guanine dinucleotide biosynthesis protein B (MobB)" evidence="2">
    <location>
        <begin position="30"/>
        <end position="154"/>
    </location>
</feature>
<feature type="region of interest" description="Disordered" evidence="1">
    <location>
        <begin position="1"/>
        <end position="23"/>
    </location>
</feature>
<reference evidence="4" key="1">
    <citation type="journal article" date="2019" name="Int. J. Syst. Evol. Microbiol.">
        <title>The Global Catalogue of Microorganisms (GCM) 10K type strain sequencing project: providing services to taxonomists for standard genome sequencing and annotation.</title>
        <authorList>
            <consortium name="The Broad Institute Genomics Platform"/>
            <consortium name="The Broad Institute Genome Sequencing Center for Infectious Disease"/>
            <person name="Wu L."/>
            <person name="Ma J."/>
        </authorList>
    </citation>
    <scope>NUCLEOTIDE SEQUENCE [LARGE SCALE GENOMIC DNA]</scope>
    <source>
        <strain evidence="4">CCUG 62945</strain>
    </source>
</reference>
<dbReference type="Gene3D" id="3.40.50.300">
    <property type="entry name" value="P-loop containing nucleotide triphosphate hydrolases"/>
    <property type="match status" value="1"/>
</dbReference>
<dbReference type="InterPro" id="IPR052539">
    <property type="entry name" value="MGD_biosynthesis_adapter"/>
</dbReference>
<dbReference type="Proteomes" id="UP001596473">
    <property type="component" value="Unassembled WGS sequence"/>
</dbReference>
<comment type="caution">
    <text evidence="3">The sequence shown here is derived from an EMBL/GenBank/DDBJ whole genome shotgun (WGS) entry which is preliminary data.</text>
</comment>
<protein>
    <submittedName>
        <fullName evidence="3">Molybdopterin-guanine dinucleotide biosynthesis protein B</fullName>
    </submittedName>
</protein>
<accession>A0ABW2R346</accession>
<name>A0ABW2R346_9NEIS</name>
<dbReference type="CDD" id="cd03116">
    <property type="entry name" value="MobB"/>
    <property type="match status" value="1"/>
</dbReference>
<dbReference type="NCBIfam" id="TIGR00176">
    <property type="entry name" value="mobB"/>
    <property type="match status" value="1"/>
</dbReference>
<dbReference type="InterPro" id="IPR004435">
    <property type="entry name" value="MobB_dom"/>
</dbReference>
<keyword evidence="4" id="KW-1185">Reference proteome</keyword>
<evidence type="ECO:0000313" key="4">
    <source>
        <dbReference type="Proteomes" id="UP001596473"/>
    </source>
</evidence>
<dbReference type="EMBL" id="JBHTBQ010000019">
    <property type="protein sequence ID" value="MFC7420450.1"/>
    <property type="molecule type" value="Genomic_DNA"/>
</dbReference>
<evidence type="ECO:0000259" key="2">
    <source>
        <dbReference type="Pfam" id="PF03205"/>
    </source>
</evidence>
<proteinExistence type="predicted"/>
<organism evidence="3 4">
    <name type="scientific">Iodobacter arcticus</name>
    <dbReference type="NCBI Taxonomy" id="590593"/>
    <lineage>
        <taxon>Bacteria</taxon>
        <taxon>Pseudomonadati</taxon>
        <taxon>Pseudomonadota</taxon>
        <taxon>Betaproteobacteria</taxon>
        <taxon>Neisseriales</taxon>
        <taxon>Chitinibacteraceae</taxon>
        <taxon>Iodobacter</taxon>
    </lineage>
</organism>
<dbReference type="RefSeq" id="WP_380188070.1">
    <property type="nucleotide sequence ID" value="NZ_JBHTBQ010000019.1"/>
</dbReference>
<evidence type="ECO:0000256" key="1">
    <source>
        <dbReference type="SAM" id="MobiDB-lite"/>
    </source>
</evidence>
<gene>
    <name evidence="3" type="primary">mobB</name>
    <name evidence="3" type="ORF">ACFQNF_11270</name>
</gene>
<dbReference type="PANTHER" id="PTHR40072:SF1">
    <property type="entry name" value="MOLYBDOPTERIN-GUANINE DINUCLEOTIDE BIOSYNTHESIS ADAPTER PROTEIN"/>
    <property type="match status" value="1"/>
</dbReference>
<dbReference type="PANTHER" id="PTHR40072">
    <property type="entry name" value="MOLYBDOPTERIN-GUANINE DINUCLEOTIDE BIOSYNTHESIS ADAPTER PROTEIN-RELATED"/>
    <property type="match status" value="1"/>
</dbReference>